<organism evidence="11 12">
    <name type="scientific">Ciona intestinalis</name>
    <name type="common">Transparent sea squirt</name>
    <name type="synonym">Ascidia intestinalis</name>
    <dbReference type="NCBI Taxonomy" id="7719"/>
    <lineage>
        <taxon>Eukaryota</taxon>
        <taxon>Metazoa</taxon>
        <taxon>Chordata</taxon>
        <taxon>Tunicata</taxon>
        <taxon>Ascidiacea</taxon>
        <taxon>Phlebobranchia</taxon>
        <taxon>Cionidae</taxon>
        <taxon>Ciona</taxon>
    </lineage>
</organism>
<comment type="catalytic activity">
    <reaction evidence="9">
        <text>N-terminal N(alpha)-acetyl-L-methionyl-L-aspartyl-[protein] + H2O = N-terminal L-aspartyl-[protein] + N-acetyl-L-methionine</text>
        <dbReference type="Rhea" id="RHEA:74571"/>
        <dbReference type="Rhea" id="RHEA-COMP:12669"/>
        <dbReference type="Rhea" id="RHEA-COMP:12693"/>
        <dbReference type="ChEBI" id="CHEBI:15377"/>
        <dbReference type="ChEBI" id="CHEBI:64720"/>
        <dbReference type="ChEBI" id="CHEBI:71670"/>
        <dbReference type="ChEBI" id="CHEBI:133063"/>
    </reaction>
    <physiologicalReaction direction="left-to-right" evidence="9">
        <dbReference type="Rhea" id="RHEA:74572"/>
    </physiologicalReaction>
</comment>
<dbReference type="OrthoDB" id="198816at2759"/>
<name>F6Y3M3_CIOIN</name>
<dbReference type="InterPro" id="IPR040043">
    <property type="entry name" value="ACTMAP"/>
</dbReference>
<comment type="similarity">
    <text evidence="4">Belongs to the ACTMAP family.</text>
</comment>
<evidence type="ECO:0000313" key="11">
    <source>
        <dbReference type="Ensembl" id="ENSCINP00000011463.3"/>
    </source>
</evidence>
<dbReference type="GeneTree" id="ENSGT00390000012368"/>
<keyword evidence="2" id="KW-0645">Protease</keyword>
<reference evidence="11" key="3">
    <citation type="submission" date="2025-08" db="UniProtKB">
        <authorList>
            <consortium name="Ensembl"/>
        </authorList>
    </citation>
    <scope>IDENTIFICATION</scope>
</reference>
<keyword evidence="1" id="KW-0031">Aminopeptidase</keyword>
<keyword evidence="12" id="KW-1185">Reference proteome</keyword>
<proteinExistence type="inferred from homology"/>
<evidence type="ECO:0000256" key="2">
    <source>
        <dbReference type="ARBA" id="ARBA00022670"/>
    </source>
</evidence>
<dbReference type="STRING" id="7719.ENSCINP00000011463"/>
<dbReference type="Proteomes" id="UP000008144">
    <property type="component" value="Chromosome 10"/>
</dbReference>
<evidence type="ECO:0000256" key="4">
    <source>
        <dbReference type="ARBA" id="ARBA00034725"/>
    </source>
</evidence>
<evidence type="ECO:0000256" key="6">
    <source>
        <dbReference type="ARBA" id="ARBA00034908"/>
    </source>
</evidence>
<dbReference type="EMBL" id="EAAA01000538">
    <property type="status" value="NOT_ANNOTATED_CDS"/>
    <property type="molecule type" value="Genomic_DNA"/>
</dbReference>
<dbReference type="HOGENOM" id="CLU_077492_1_0_1"/>
<comment type="catalytic activity">
    <reaction evidence="10">
        <text>N-terminal N(alpha)-acetyl-L-methionyl-L-glutamyl-[protein] + H2O = N-terminal L-glutamyl-[protein] + N-acetyl-L-methionine</text>
        <dbReference type="Rhea" id="RHEA:74575"/>
        <dbReference type="Rhea" id="RHEA-COMP:12668"/>
        <dbReference type="Rhea" id="RHEA-COMP:12697"/>
        <dbReference type="ChEBI" id="CHEBI:15377"/>
        <dbReference type="ChEBI" id="CHEBI:64721"/>
        <dbReference type="ChEBI" id="CHEBI:71670"/>
        <dbReference type="ChEBI" id="CHEBI:133360"/>
    </reaction>
    <physiologicalReaction direction="left-to-right" evidence="10">
        <dbReference type="Rhea" id="RHEA:74576"/>
    </physiologicalReaction>
</comment>
<evidence type="ECO:0000256" key="5">
    <source>
        <dbReference type="ARBA" id="ARBA00034848"/>
    </source>
</evidence>
<evidence type="ECO:0000256" key="9">
    <source>
        <dbReference type="ARBA" id="ARBA00093241"/>
    </source>
</evidence>
<accession>A0A1W2WFP7</accession>
<dbReference type="PANTHER" id="PTHR28631">
    <property type="entry name" value="UPF0692 PROTEIN C19ORF54"/>
    <property type="match status" value="1"/>
</dbReference>
<keyword evidence="3" id="KW-0378">Hydrolase</keyword>
<reference evidence="11" key="2">
    <citation type="journal article" date="2008" name="Genome Biol.">
        <title>Improved genome assembly and evidence-based global gene model set for the chordate Ciona intestinalis: new insight into intron and operon populations.</title>
        <authorList>
            <person name="Satou Y."/>
            <person name="Mineta K."/>
            <person name="Ogasawara M."/>
            <person name="Sasakura Y."/>
            <person name="Shoguchi E."/>
            <person name="Ueno K."/>
            <person name="Yamada L."/>
            <person name="Matsumoto J."/>
            <person name="Wasserscheid J."/>
            <person name="Dewar K."/>
            <person name="Wiley G.B."/>
            <person name="Macmil S.L."/>
            <person name="Roe B.A."/>
            <person name="Zeller R.W."/>
            <person name="Hastings K.E."/>
            <person name="Lemaire P."/>
            <person name="Lindquist E."/>
            <person name="Endo T."/>
            <person name="Hotta K."/>
            <person name="Inaba K."/>
        </authorList>
    </citation>
    <scope>NUCLEOTIDE SEQUENCE [LARGE SCALE GENOMIC DNA]</scope>
    <source>
        <strain evidence="11">wild type</strain>
    </source>
</reference>
<dbReference type="Ensembl" id="ENSCINT00000011463.3">
    <property type="protein sequence ID" value="ENSCINP00000011463.3"/>
    <property type="gene ID" value="ENSCING00000005535.3"/>
</dbReference>
<comment type="catalytic activity">
    <reaction evidence="7">
        <text>N-terminal N(alpha)-acetyl-L-cysteinyl-L-glutamyl-[protein] + H2O = N-terminal L-glutamyl-[protein] + N-acetyl-L-cysteine</text>
        <dbReference type="Rhea" id="RHEA:74583"/>
        <dbReference type="Rhea" id="RHEA-COMP:12668"/>
        <dbReference type="Rhea" id="RHEA-COMP:18396"/>
        <dbReference type="ChEBI" id="CHEBI:15377"/>
        <dbReference type="ChEBI" id="CHEBI:64721"/>
        <dbReference type="ChEBI" id="CHEBI:78236"/>
        <dbReference type="ChEBI" id="CHEBI:193601"/>
    </reaction>
    <physiologicalReaction direction="left-to-right" evidence="7">
        <dbReference type="Rhea" id="RHEA:74584"/>
    </physiologicalReaction>
</comment>
<reference evidence="11" key="4">
    <citation type="submission" date="2025-09" db="UniProtKB">
        <authorList>
            <consortium name="Ensembl"/>
        </authorList>
    </citation>
    <scope>IDENTIFICATION</scope>
</reference>
<dbReference type="PANTHER" id="PTHR28631:SF1">
    <property type="entry name" value="ACTIN MATURATION PROTEASE"/>
    <property type="match status" value="1"/>
</dbReference>
<dbReference type="OMA" id="ANYEPCM"/>
<sequence>MSDGLSYLSAIKPGPVPTSLAASEEEEINLFQRLLTEIKSWKNNPASYRPVHWFLYNNHVTSVLQGLHNPVCGLVGLEMAAELLRRSDSTMPVFSTNQILDHAVDMGITKHGEIFSAYDLCILATSLFNCKATVIDSNLKSKHKLLLETILSGLPVLLAYDSDRNFSPCLNKGHSAHWALVTGFVIRNTDFIPTDISEKLEIGENVLHKLNKGSAILPHLLENALSHTYVYVKQGKSLKSRLWPLQLLLNSNANLIEKDPKKNWENYFCPYNLEHTLANRFIVLSP</sequence>
<evidence type="ECO:0000313" key="12">
    <source>
        <dbReference type="Proteomes" id="UP000008144"/>
    </source>
</evidence>
<dbReference type="Pfam" id="PF21646">
    <property type="entry name" value="ACTMAP-like_C"/>
    <property type="match status" value="1"/>
</dbReference>
<accession>F6Y3M3</accession>
<protein>
    <recommendedName>
        <fullName evidence="5">Actin maturation protease</fullName>
    </recommendedName>
    <alternativeName>
        <fullName evidence="6">Actin aminopeptidase ACTMAP</fullName>
    </alternativeName>
</protein>
<evidence type="ECO:0000256" key="10">
    <source>
        <dbReference type="ARBA" id="ARBA00093265"/>
    </source>
</evidence>
<comment type="catalytic activity">
    <reaction evidence="8">
        <text>N-terminal N(alpha)-acetyl-L-cysteinyl-L-aspartyl-[protein] + H2O = N-terminal L-aspartyl-[protein] + N-acetyl-L-cysteine</text>
        <dbReference type="Rhea" id="RHEA:74579"/>
        <dbReference type="Rhea" id="RHEA-COMP:12669"/>
        <dbReference type="Rhea" id="RHEA-COMP:18395"/>
        <dbReference type="ChEBI" id="CHEBI:15377"/>
        <dbReference type="ChEBI" id="CHEBI:64720"/>
        <dbReference type="ChEBI" id="CHEBI:78236"/>
        <dbReference type="ChEBI" id="CHEBI:193599"/>
    </reaction>
    <physiologicalReaction direction="left-to-right" evidence="8">
        <dbReference type="Rhea" id="RHEA:74580"/>
    </physiologicalReaction>
</comment>
<evidence type="ECO:0000256" key="3">
    <source>
        <dbReference type="ARBA" id="ARBA00022801"/>
    </source>
</evidence>
<gene>
    <name evidence="11" type="primary">LOC100177468</name>
</gene>
<evidence type="ECO:0000256" key="1">
    <source>
        <dbReference type="ARBA" id="ARBA00022438"/>
    </source>
</evidence>
<reference evidence="12" key="1">
    <citation type="journal article" date="2002" name="Science">
        <title>The draft genome of Ciona intestinalis: insights into chordate and vertebrate origins.</title>
        <authorList>
            <person name="Dehal P."/>
            <person name="Satou Y."/>
            <person name="Campbell R.K."/>
            <person name="Chapman J."/>
            <person name="Degnan B."/>
            <person name="De Tomaso A."/>
            <person name="Davidson B."/>
            <person name="Di Gregorio A."/>
            <person name="Gelpke M."/>
            <person name="Goodstein D.M."/>
            <person name="Harafuji N."/>
            <person name="Hastings K.E."/>
            <person name="Ho I."/>
            <person name="Hotta K."/>
            <person name="Huang W."/>
            <person name="Kawashima T."/>
            <person name="Lemaire P."/>
            <person name="Martinez D."/>
            <person name="Meinertzhagen I.A."/>
            <person name="Necula S."/>
            <person name="Nonaka M."/>
            <person name="Putnam N."/>
            <person name="Rash S."/>
            <person name="Saiga H."/>
            <person name="Satake M."/>
            <person name="Terry A."/>
            <person name="Yamada L."/>
            <person name="Wang H.G."/>
            <person name="Awazu S."/>
            <person name="Azumi K."/>
            <person name="Boore J."/>
            <person name="Branno M."/>
            <person name="Chin-Bow S."/>
            <person name="DeSantis R."/>
            <person name="Doyle S."/>
            <person name="Francino P."/>
            <person name="Keys D.N."/>
            <person name="Haga S."/>
            <person name="Hayashi H."/>
            <person name="Hino K."/>
            <person name="Imai K.S."/>
            <person name="Inaba K."/>
            <person name="Kano S."/>
            <person name="Kobayashi K."/>
            <person name="Kobayashi M."/>
            <person name="Lee B.I."/>
            <person name="Makabe K.W."/>
            <person name="Manohar C."/>
            <person name="Matassi G."/>
            <person name="Medina M."/>
            <person name="Mochizuki Y."/>
            <person name="Mount S."/>
            <person name="Morishita T."/>
            <person name="Miura S."/>
            <person name="Nakayama A."/>
            <person name="Nishizaka S."/>
            <person name="Nomoto H."/>
            <person name="Ohta F."/>
            <person name="Oishi K."/>
            <person name="Rigoutsos I."/>
            <person name="Sano M."/>
            <person name="Sasaki A."/>
            <person name="Sasakura Y."/>
            <person name="Shoguchi E."/>
            <person name="Shin-i T."/>
            <person name="Spagnuolo A."/>
            <person name="Stainier D."/>
            <person name="Suzuki M.M."/>
            <person name="Tassy O."/>
            <person name="Takatori N."/>
            <person name="Tokuoka M."/>
            <person name="Yagi K."/>
            <person name="Yoshizaki F."/>
            <person name="Wada S."/>
            <person name="Zhang C."/>
            <person name="Hyatt P.D."/>
            <person name="Larimer F."/>
            <person name="Detter C."/>
            <person name="Doggett N."/>
            <person name="Glavina T."/>
            <person name="Hawkins T."/>
            <person name="Richardson P."/>
            <person name="Lucas S."/>
            <person name="Kohara Y."/>
            <person name="Levine M."/>
            <person name="Satoh N."/>
            <person name="Rokhsar D.S."/>
        </authorList>
    </citation>
    <scope>NUCLEOTIDE SEQUENCE [LARGE SCALE GENOMIC DNA]</scope>
</reference>
<dbReference type="RefSeq" id="XP_002130113.1">
    <property type="nucleotide sequence ID" value="XM_002130077.5"/>
</dbReference>
<dbReference type="GeneID" id="100177468"/>
<dbReference type="InParanoid" id="F6Y3M3"/>
<dbReference type="KEGG" id="cin:100177468"/>
<dbReference type="GO" id="GO:0006508">
    <property type="term" value="P:proteolysis"/>
    <property type="evidence" value="ECO:0007669"/>
    <property type="project" value="UniProtKB-KW"/>
</dbReference>
<dbReference type="GO" id="GO:0004177">
    <property type="term" value="F:aminopeptidase activity"/>
    <property type="evidence" value="ECO:0007669"/>
    <property type="project" value="UniProtKB-KW"/>
</dbReference>
<evidence type="ECO:0000256" key="8">
    <source>
        <dbReference type="ARBA" id="ARBA00049041"/>
    </source>
</evidence>
<dbReference type="AlphaFoldDB" id="F6Y3M3"/>
<evidence type="ECO:0000256" key="7">
    <source>
        <dbReference type="ARBA" id="ARBA00047999"/>
    </source>
</evidence>